<evidence type="ECO:0000313" key="3">
    <source>
        <dbReference type="EMBL" id="QNR23205.1"/>
    </source>
</evidence>
<dbReference type="GO" id="GO:0003677">
    <property type="term" value="F:DNA binding"/>
    <property type="evidence" value="ECO:0007669"/>
    <property type="project" value="InterPro"/>
</dbReference>
<dbReference type="EMBL" id="CP060139">
    <property type="protein sequence ID" value="QNR23205.1"/>
    <property type="molecule type" value="Genomic_DNA"/>
</dbReference>
<dbReference type="InterPro" id="IPR009061">
    <property type="entry name" value="DNA-bd_dom_put_sf"/>
</dbReference>
<feature type="domain" description="Helix-turn-helix" evidence="2">
    <location>
        <begin position="42"/>
        <end position="91"/>
    </location>
</feature>
<gene>
    <name evidence="3" type="ORF">H4K34_12570</name>
</gene>
<proteinExistence type="predicted"/>
<reference evidence="3 4" key="1">
    <citation type="submission" date="2020-08" db="EMBL/GenBank/DDBJ databases">
        <title>Croceimicrobium hydrocarbonivorans gen. nov., sp. nov., a novel marine bacterium isolated from a bacterial consortium that degrades polyethylene terephthalate.</title>
        <authorList>
            <person name="Liu R."/>
        </authorList>
    </citation>
    <scope>NUCLEOTIDE SEQUENCE [LARGE SCALE GENOMIC DNA]</scope>
    <source>
        <strain evidence="3 4">A20-9</strain>
    </source>
</reference>
<dbReference type="Proteomes" id="UP000516305">
    <property type="component" value="Chromosome"/>
</dbReference>
<protein>
    <submittedName>
        <fullName evidence="3">Helix-turn-helix domain-containing protein</fullName>
    </submittedName>
</protein>
<dbReference type="KEGG" id="chyd:H4K34_12570"/>
<dbReference type="InterPro" id="IPR010093">
    <property type="entry name" value="SinI_DNA-bd"/>
</dbReference>
<evidence type="ECO:0000256" key="1">
    <source>
        <dbReference type="SAM" id="Coils"/>
    </source>
</evidence>
<dbReference type="AlphaFoldDB" id="A0A7H0VBV7"/>
<evidence type="ECO:0000313" key="4">
    <source>
        <dbReference type="Proteomes" id="UP000516305"/>
    </source>
</evidence>
<evidence type="ECO:0000259" key="2">
    <source>
        <dbReference type="Pfam" id="PF12728"/>
    </source>
</evidence>
<keyword evidence="4" id="KW-1185">Reference proteome</keyword>
<dbReference type="RefSeq" id="WP_210757734.1">
    <property type="nucleotide sequence ID" value="NZ_CP060139.1"/>
</dbReference>
<dbReference type="Pfam" id="PF12728">
    <property type="entry name" value="HTH_17"/>
    <property type="match status" value="1"/>
</dbReference>
<sequence length="100" mass="11864">MWNTEKKTKEDLEHLRQRLDSMERNFKELQTKLLAPRPKQKFLTTDEAADYLEVSRNTLYRYMREGNVAFHMIGGKRKLALDDLDEFINRNHVGALPTIL</sequence>
<organism evidence="3 4">
    <name type="scientific">Croceimicrobium hydrocarbonivorans</name>
    <dbReference type="NCBI Taxonomy" id="2761580"/>
    <lineage>
        <taxon>Bacteria</taxon>
        <taxon>Pseudomonadati</taxon>
        <taxon>Bacteroidota</taxon>
        <taxon>Flavobacteriia</taxon>
        <taxon>Flavobacteriales</taxon>
        <taxon>Owenweeksiaceae</taxon>
        <taxon>Croceimicrobium</taxon>
    </lineage>
</organism>
<accession>A0A7H0VBV7</accession>
<dbReference type="NCBIfam" id="TIGR01764">
    <property type="entry name" value="excise"/>
    <property type="match status" value="1"/>
</dbReference>
<keyword evidence="1" id="KW-0175">Coiled coil</keyword>
<dbReference type="SUPFAM" id="SSF46955">
    <property type="entry name" value="Putative DNA-binding domain"/>
    <property type="match status" value="1"/>
</dbReference>
<feature type="coiled-coil region" evidence="1">
    <location>
        <begin position="5"/>
        <end position="32"/>
    </location>
</feature>
<name>A0A7H0VBV7_9FLAO</name>
<dbReference type="InterPro" id="IPR041657">
    <property type="entry name" value="HTH_17"/>
</dbReference>